<dbReference type="Proteomes" id="UP000053467">
    <property type="component" value="Unassembled WGS sequence"/>
</dbReference>
<gene>
    <name evidence="2" type="ORF">XE03_0179</name>
</gene>
<dbReference type="EMBL" id="LGGX01000001">
    <property type="protein sequence ID" value="KUK88173.1"/>
    <property type="molecule type" value="Genomic_DNA"/>
</dbReference>
<organism evidence="2 3">
    <name type="scientific">candidate division TA06 bacterium 34_109</name>
    <dbReference type="NCBI Taxonomy" id="1635277"/>
    <lineage>
        <taxon>Bacteria</taxon>
        <taxon>Bacteria division TA06</taxon>
    </lineage>
</organism>
<comment type="caution">
    <text evidence="2">The sequence shown here is derived from an EMBL/GenBank/DDBJ whole genome shotgun (WGS) entry which is preliminary data.</text>
</comment>
<protein>
    <recommendedName>
        <fullName evidence="1">Methyltransferase domain-containing protein</fullName>
    </recommendedName>
</protein>
<proteinExistence type="predicted"/>
<dbReference type="CDD" id="cd02440">
    <property type="entry name" value="AdoMet_MTases"/>
    <property type="match status" value="1"/>
</dbReference>
<sequence length="99" mass="11369">MSNLKRIPNFALKMMFFMHDNPFLWIFRNPYRLLKAAGLKHGQKVLEVGCGTGFFTIPAAKIVGEKGVIYALDNHHLSIKRVQGKVKKRRGRECQKHSC</sequence>
<evidence type="ECO:0000259" key="1">
    <source>
        <dbReference type="Pfam" id="PF13847"/>
    </source>
</evidence>
<dbReference type="Pfam" id="PF13847">
    <property type="entry name" value="Methyltransf_31"/>
    <property type="match status" value="1"/>
</dbReference>
<dbReference type="SUPFAM" id="SSF53335">
    <property type="entry name" value="S-adenosyl-L-methionine-dependent methyltransferases"/>
    <property type="match status" value="1"/>
</dbReference>
<dbReference type="PATRIC" id="fig|1635277.3.peg.184"/>
<name>A0A101I3N3_UNCT6</name>
<evidence type="ECO:0000313" key="3">
    <source>
        <dbReference type="Proteomes" id="UP000053467"/>
    </source>
</evidence>
<dbReference type="InterPro" id="IPR025714">
    <property type="entry name" value="Methyltranfer_dom"/>
</dbReference>
<evidence type="ECO:0000313" key="2">
    <source>
        <dbReference type="EMBL" id="KUK88173.1"/>
    </source>
</evidence>
<dbReference type="InterPro" id="IPR029063">
    <property type="entry name" value="SAM-dependent_MTases_sf"/>
</dbReference>
<feature type="domain" description="Methyltransferase" evidence="1">
    <location>
        <begin position="40"/>
        <end position="88"/>
    </location>
</feature>
<dbReference type="AlphaFoldDB" id="A0A101I3N3"/>
<dbReference type="Gene3D" id="3.40.50.150">
    <property type="entry name" value="Vaccinia Virus protein VP39"/>
    <property type="match status" value="1"/>
</dbReference>
<accession>A0A101I3N3</accession>
<reference evidence="3" key="1">
    <citation type="journal article" date="2015" name="MBio">
        <title>Genome-Resolved Metagenomic Analysis Reveals Roles for Candidate Phyla and Other Microbial Community Members in Biogeochemical Transformations in Oil Reservoirs.</title>
        <authorList>
            <person name="Hu P."/>
            <person name="Tom L."/>
            <person name="Singh A."/>
            <person name="Thomas B.C."/>
            <person name="Baker B.J."/>
            <person name="Piceno Y.M."/>
            <person name="Andersen G.L."/>
            <person name="Banfield J.F."/>
        </authorList>
    </citation>
    <scope>NUCLEOTIDE SEQUENCE [LARGE SCALE GENOMIC DNA]</scope>
</reference>